<sequence length="281" mass="32510">MRFLFGIFLSLFLLSSLFAREKSTQDDPVITKIKSFLDEKAYSENSAFINVIFDPKTAYYHGDRVDVVKIIQTLKENGLLDLFFKRPQSFSLTFKSNGSPIFFVRIMDDVLNGIGYFHYVTTGAHLDASEFSWTISLTSEYMTDPIILQKALQKMGCSIIDITKNSAKKWTYIIDMSNGEFNVPMLEDAKDVTLRRILYPRWFNVSKIRGLKVRSSYRNHWYPYISYYDASLHLVKLIKRDKIYKSISLAIPKSAKYMKITDLYSLKNIRDGLTLSPIGAR</sequence>
<name>A0A1W1BDS1_9ZZZZ</name>
<dbReference type="EMBL" id="FPHH01000013">
    <property type="protein sequence ID" value="SFV51619.1"/>
    <property type="molecule type" value="Genomic_DNA"/>
</dbReference>
<dbReference type="AlphaFoldDB" id="A0A1W1BDS1"/>
<accession>A0A1W1BDS1</accession>
<organism evidence="1">
    <name type="scientific">hydrothermal vent metagenome</name>
    <dbReference type="NCBI Taxonomy" id="652676"/>
    <lineage>
        <taxon>unclassified sequences</taxon>
        <taxon>metagenomes</taxon>
        <taxon>ecological metagenomes</taxon>
    </lineage>
</organism>
<proteinExistence type="predicted"/>
<gene>
    <name evidence="1" type="ORF">MNB_SM-5-1058</name>
</gene>
<evidence type="ECO:0000313" key="1">
    <source>
        <dbReference type="EMBL" id="SFV51619.1"/>
    </source>
</evidence>
<reference evidence="1" key="1">
    <citation type="submission" date="2016-10" db="EMBL/GenBank/DDBJ databases">
        <authorList>
            <person name="de Groot N.N."/>
        </authorList>
    </citation>
    <scope>NUCLEOTIDE SEQUENCE</scope>
</reference>
<protein>
    <submittedName>
        <fullName evidence="1">Putative periplasmic protein</fullName>
    </submittedName>
</protein>